<name>A0A173SF28_ANAHA</name>
<dbReference type="InterPro" id="IPR036388">
    <property type="entry name" value="WH-like_DNA-bd_sf"/>
</dbReference>
<dbReference type="InterPro" id="IPR007627">
    <property type="entry name" value="RNA_pol_sigma70_r2"/>
</dbReference>
<dbReference type="SUPFAM" id="SSF88946">
    <property type="entry name" value="Sigma2 domain of RNA polymerase sigma factors"/>
    <property type="match status" value="1"/>
</dbReference>
<dbReference type="InterPro" id="IPR013325">
    <property type="entry name" value="RNA_pol_sigma_r2"/>
</dbReference>
<evidence type="ECO:0000259" key="6">
    <source>
        <dbReference type="Pfam" id="PF04542"/>
    </source>
</evidence>
<sequence length="199" mass="23587">MKIKEQNLIKQLKKKNPQAIDYIIDQYGGLIKTVLLKNLYDQKDHWEECFNDCLLAVWNHPERFDTKKGDFKAFLCAIAKYKAIDLLRKELKRTSKEISMYEEESIKEIKQLYQEERGFLQAEADASDEELGKLLKCLSEEDKDLFYRRYVKEQSVAQISVETGLHRDRIYSRISKGKKKIRKFFKDKDYGGEGNETRI</sequence>
<dbReference type="Pfam" id="PF08281">
    <property type="entry name" value="Sigma70_r4_2"/>
    <property type="match status" value="1"/>
</dbReference>
<dbReference type="PANTHER" id="PTHR43133:SF8">
    <property type="entry name" value="RNA POLYMERASE SIGMA FACTOR HI_1459-RELATED"/>
    <property type="match status" value="1"/>
</dbReference>
<dbReference type="Proteomes" id="UP000095598">
    <property type="component" value="Unassembled WGS sequence"/>
</dbReference>
<dbReference type="RefSeq" id="WP_040344594.1">
    <property type="nucleotide sequence ID" value="NC_021016.1"/>
</dbReference>
<reference evidence="10 11" key="1">
    <citation type="submission" date="2015-09" db="EMBL/GenBank/DDBJ databases">
        <authorList>
            <consortium name="Pathogen Informatics"/>
        </authorList>
    </citation>
    <scope>NUCLEOTIDE SEQUENCE [LARGE SCALE GENOMIC DNA]</scope>
    <source>
        <strain evidence="8 11">2789STDY5608868</strain>
        <strain evidence="9 10">2789STDY5834908</strain>
    </source>
</reference>
<evidence type="ECO:0000313" key="8">
    <source>
        <dbReference type="EMBL" id="CUM87868.1"/>
    </source>
</evidence>
<evidence type="ECO:0000313" key="9">
    <source>
        <dbReference type="EMBL" id="CUQ21158.1"/>
    </source>
</evidence>
<keyword evidence="3" id="KW-0731">Sigma factor</keyword>
<dbReference type="EMBL" id="CYXT01000006">
    <property type="protein sequence ID" value="CUM87868.1"/>
    <property type="molecule type" value="Genomic_DNA"/>
</dbReference>
<evidence type="ECO:0000256" key="3">
    <source>
        <dbReference type="ARBA" id="ARBA00023082"/>
    </source>
</evidence>
<evidence type="ECO:0000313" key="11">
    <source>
        <dbReference type="Proteomes" id="UP000095598"/>
    </source>
</evidence>
<evidence type="ECO:0000256" key="5">
    <source>
        <dbReference type="ARBA" id="ARBA00023163"/>
    </source>
</evidence>
<evidence type="ECO:0000256" key="4">
    <source>
        <dbReference type="ARBA" id="ARBA00023125"/>
    </source>
</evidence>
<evidence type="ECO:0000259" key="7">
    <source>
        <dbReference type="Pfam" id="PF08281"/>
    </source>
</evidence>
<dbReference type="InterPro" id="IPR013324">
    <property type="entry name" value="RNA_pol_sigma_r3/r4-like"/>
</dbReference>
<evidence type="ECO:0000256" key="2">
    <source>
        <dbReference type="ARBA" id="ARBA00023015"/>
    </source>
</evidence>
<dbReference type="InterPro" id="IPR039425">
    <property type="entry name" value="RNA_pol_sigma-70-like"/>
</dbReference>
<feature type="domain" description="RNA polymerase sigma-70 region 2" evidence="6">
    <location>
        <begin position="24"/>
        <end position="90"/>
    </location>
</feature>
<gene>
    <name evidence="8" type="ORF">ERS852425_01193</name>
    <name evidence="9" type="ORF">ERS852520_03397</name>
</gene>
<keyword evidence="4" id="KW-0238">DNA-binding</keyword>
<dbReference type="AlphaFoldDB" id="A0A173SF28"/>
<keyword evidence="5" id="KW-0804">Transcription</keyword>
<proteinExistence type="inferred from homology"/>
<dbReference type="NCBIfam" id="TIGR02937">
    <property type="entry name" value="sigma70-ECF"/>
    <property type="match status" value="1"/>
</dbReference>
<keyword evidence="2" id="KW-0805">Transcription regulation</keyword>
<dbReference type="GO" id="GO:0006352">
    <property type="term" value="P:DNA-templated transcription initiation"/>
    <property type="evidence" value="ECO:0007669"/>
    <property type="project" value="InterPro"/>
</dbReference>
<dbReference type="PANTHER" id="PTHR43133">
    <property type="entry name" value="RNA POLYMERASE ECF-TYPE SIGMA FACTO"/>
    <property type="match status" value="1"/>
</dbReference>
<dbReference type="Pfam" id="PF04542">
    <property type="entry name" value="Sigma70_r2"/>
    <property type="match status" value="1"/>
</dbReference>
<dbReference type="GO" id="GO:0016987">
    <property type="term" value="F:sigma factor activity"/>
    <property type="evidence" value="ECO:0007669"/>
    <property type="project" value="UniProtKB-KW"/>
</dbReference>
<dbReference type="InterPro" id="IPR013249">
    <property type="entry name" value="RNA_pol_sigma70_r4_t2"/>
</dbReference>
<organism evidence="8 11">
    <name type="scientific">Anaerostipes hadrus</name>
    <dbReference type="NCBI Taxonomy" id="649756"/>
    <lineage>
        <taxon>Bacteria</taxon>
        <taxon>Bacillati</taxon>
        <taxon>Bacillota</taxon>
        <taxon>Clostridia</taxon>
        <taxon>Lachnospirales</taxon>
        <taxon>Lachnospiraceae</taxon>
        <taxon>Anaerostipes</taxon>
    </lineage>
</organism>
<feature type="domain" description="RNA polymerase sigma factor 70 region 4 type 2" evidence="7">
    <location>
        <begin position="129"/>
        <end position="181"/>
    </location>
</feature>
<dbReference type="InterPro" id="IPR014284">
    <property type="entry name" value="RNA_pol_sigma-70_dom"/>
</dbReference>
<accession>A0A173SF28</accession>
<comment type="similarity">
    <text evidence="1">Belongs to the sigma-70 factor family. ECF subfamily.</text>
</comment>
<protein>
    <submittedName>
        <fullName evidence="8">RNA polymerase factor sigma-70</fullName>
    </submittedName>
</protein>
<dbReference type="Gene3D" id="1.10.10.10">
    <property type="entry name" value="Winged helix-like DNA-binding domain superfamily/Winged helix DNA-binding domain"/>
    <property type="match status" value="1"/>
</dbReference>
<dbReference type="GO" id="GO:0003677">
    <property type="term" value="F:DNA binding"/>
    <property type="evidence" value="ECO:0007669"/>
    <property type="project" value="UniProtKB-KW"/>
</dbReference>
<evidence type="ECO:0000313" key="10">
    <source>
        <dbReference type="Proteomes" id="UP000095564"/>
    </source>
</evidence>
<dbReference type="Proteomes" id="UP000095564">
    <property type="component" value="Unassembled WGS sequence"/>
</dbReference>
<dbReference type="SUPFAM" id="SSF88659">
    <property type="entry name" value="Sigma3 and sigma4 domains of RNA polymerase sigma factors"/>
    <property type="match status" value="1"/>
</dbReference>
<dbReference type="Gene3D" id="1.10.1740.10">
    <property type="match status" value="1"/>
</dbReference>
<dbReference type="EMBL" id="CZAU01000054">
    <property type="protein sequence ID" value="CUQ21158.1"/>
    <property type="molecule type" value="Genomic_DNA"/>
</dbReference>
<evidence type="ECO:0000256" key="1">
    <source>
        <dbReference type="ARBA" id="ARBA00010641"/>
    </source>
</evidence>